<dbReference type="EMBL" id="MU005967">
    <property type="protein sequence ID" value="KAF2862157.1"/>
    <property type="molecule type" value="Genomic_DNA"/>
</dbReference>
<dbReference type="Pfam" id="PF00538">
    <property type="entry name" value="Linker_histone"/>
    <property type="match status" value="1"/>
</dbReference>
<dbReference type="PANTHER" id="PTHR11467">
    <property type="entry name" value="HISTONE H1"/>
    <property type="match status" value="1"/>
</dbReference>
<dbReference type="CDD" id="cd00073">
    <property type="entry name" value="H15"/>
    <property type="match status" value="1"/>
</dbReference>
<proteinExistence type="inferred from homology"/>
<evidence type="ECO:0000256" key="8">
    <source>
        <dbReference type="SAM" id="MobiDB-lite"/>
    </source>
</evidence>
<dbReference type="GO" id="GO:0000786">
    <property type="term" value="C:nucleosome"/>
    <property type="evidence" value="ECO:0007669"/>
    <property type="project" value="InterPro"/>
</dbReference>
<evidence type="ECO:0000256" key="4">
    <source>
        <dbReference type="ARBA" id="ARBA00022454"/>
    </source>
</evidence>
<dbReference type="GO" id="GO:0045910">
    <property type="term" value="P:negative regulation of DNA recombination"/>
    <property type="evidence" value="ECO:0007669"/>
    <property type="project" value="TreeGrafter"/>
</dbReference>
<dbReference type="SMART" id="SM00526">
    <property type="entry name" value="H15"/>
    <property type="match status" value="1"/>
</dbReference>
<organism evidence="10 11">
    <name type="scientific">Piedraia hortae CBS 480.64</name>
    <dbReference type="NCBI Taxonomy" id="1314780"/>
    <lineage>
        <taxon>Eukaryota</taxon>
        <taxon>Fungi</taxon>
        <taxon>Dikarya</taxon>
        <taxon>Ascomycota</taxon>
        <taxon>Pezizomycotina</taxon>
        <taxon>Dothideomycetes</taxon>
        <taxon>Dothideomycetidae</taxon>
        <taxon>Capnodiales</taxon>
        <taxon>Piedraiaceae</taxon>
        <taxon>Piedraia</taxon>
    </lineage>
</organism>
<dbReference type="GO" id="GO:0031492">
    <property type="term" value="F:nucleosomal DNA binding"/>
    <property type="evidence" value="ECO:0007669"/>
    <property type="project" value="TreeGrafter"/>
</dbReference>
<dbReference type="PROSITE" id="PS51504">
    <property type="entry name" value="H15"/>
    <property type="match status" value="1"/>
</dbReference>
<feature type="compositionally biased region" description="Low complexity" evidence="8">
    <location>
        <begin position="102"/>
        <end position="173"/>
    </location>
</feature>
<gene>
    <name evidence="10" type="ORF">K470DRAFT_256139</name>
</gene>
<dbReference type="GO" id="GO:0005634">
    <property type="term" value="C:nucleus"/>
    <property type="evidence" value="ECO:0007669"/>
    <property type="project" value="UniProtKB-SubCell"/>
</dbReference>
<feature type="domain" description="H15" evidence="9">
    <location>
        <begin position="18"/>
        <end position="93"/>
    </location>
</feature>
<keyword evidence="6 7" id="KW-0539">Nucleus</keyword>
<evidence type="ECO:0000256" key="3">
    <source>
        <dbReference type="ARBA" id="ARBA00020833"/>
    </source>
</evidence>
<feature type="compositionally biased region" description="Low complexity" evidence="8">
    <location>
        <begin position="201"/>
        <end position="216"/>
    </location>
</feature>
<dbReference type="GO" id="GO:0030261">
    <property type="term" value="P:chromosome condensation"/>
    <property type="evidence" value="ECO:0007669"/>
    <property type="project" value="TreeGrafter"/>
</dbReference>
<keyword evidence="11" id="KW-1185">Reference proteome</keyword>
<dbReference type="GO" id="GO:0006334">
    <property type="term" value="P:nucleosome assembly"/>
    <property type="evidence" value="ECO:0007669"/>
    <property type="project" value="InterPro"/>
</dbReference>
<dbReference type="AlphaFoldDB" id="A0A6A7C4H1"/>
<feature type="compositionally biased region" description="Polar residues" evidence="8">
    <location>
        <begin position="177"/>
        <end position="186"/>
    </location>
</feature>
<evidence type="ECO:0000256" key="5">
    <source>
        <dbReference type="ARBA" id="ARBA00023125"/>
    </source>
</evidence>
<feature type="compositionally biased region" description="Low complexity" evidence="8">
    <location>
        <begin position="1"/>
        <end position="14"/>
    </location>
</feature>
<dbReference type="Gene3D" id="1.10.10.10">
    <property type="entry name" value="Winged helix-like DNA-binding domain superfamily/Winged helix DNA-binding domain"/>
    <property type="match status" value="1"/>
</dbReference>
<keyword evidence="4 7" id="KW-0158">Chromosome</keyword>
<evidence type="ECO:0000313" key="10">
    <source>
        <dbReference type="EMBL" id="KAF2862157.1"/>
    </source>
</evidence>
<evidence type="ECO:0000256" key="6">
    <source>
        <dbReference type="ARBA" id="ARBA00023242"/>
    </source>
</evidence>
<comment type="similarity">
    <text evidence="7">Belongs to the histone H1/H5 family.</text>
</comment>
<dbReference type="PANTHER" id="PTHR11467:SF36">
    <property type="entry name" value="HISTONE 24-RELATED"/>
    <property type="match status" value="1"/>
</dbReference>
<reference evidence="10" key="1">
    <citation type="journal article" date="2020" name="Stud. Mycol.">
        <title>101 Dothideomycetes genomes: a test case for predicting lifestyles and emergence of pathogens.</title>
        <authorList>
            <person name="Haridas S."/>
            <person name="Albert R."/>
            <person name="Binder M."/>
            <person name="Bloem J."/>
            <person name="Labutti K."/>
            <person name="Salamov A."/>
            <person name="Andreopoulos B."/>
            <person name="Baker S."/>
            <person name="Barry K."/>
            <person name="Bills G."/>
            <person name="Bluhm B."/>
            <person name="Cannon C."/>
            <person name="Castanera R."/>
            <person name="Culley D."/>
            <person name="Daum C."/>
            <person name="Ezra D."/>
            <person name="Gonzalez J."/>
            <person name="Henrissat B."/>
            <person name="Kuo A."/>
            <person name="Liang C."/>
            <person name="Lipzen A."/>
            <person name="Lutzoni F."/>
            <person name="Magnuson J."/>
            <person name="Mondo S."/>
            <person name="Nolan M."/>
            <person name="Ohm R."/>
            <person name="Pangilinan J."/>
            <person name="Park H.-J."/>
            <person name="Ramirez L."/>
            <person name="Alfaro M."/>
            <person name="Sun H."/>
            <person name="Tritt A."/>
            <person name="Yoshinaga Y."/>
            <person name="Zwiers L.-H."/>
            <person name="Turgeon B."/>
            <person name="Goodwin S."/>
            <person name="Spatafora J."/>
            <person name="Crous P."/>
            <person name="Grigoriev I."/>
        </authorList>
    </citation>
    <scope>NUCLEOTIDE SEQUENCE</scope>
    <source>
        <strain evidence="10">CBS 480.64</strain>
    </source>
</reference>
<keyword evidence="5 7" id="KW-0238">DNA-binding</keyword>
<feature type="region of interest" description="Disordered" evidence="8">
    <location>
        <begin position="1"/>
        <end position="22"/>
    </location>
</feature>
<sequence length="262" mass="27228">MPPKKTSTGTTSAKKAPDHPTYSEMIKEAIINLKDRSGSSRQAIKKYILANHRLDNVSDTQFSNLFNRALQKGAENGTFARPKGPSGPVKLAGPKDADAPKTVKPKAAAAKKATTAAATTTKKVSPATATKKKPTTTAAKKASTTKKAPAKKPAITKKAASTTKKTAAMAPAVEAQKTVQVATTRTGRAVKSLHKVESGRVTKTAAKPVAKKTASVPKKKAEPSTNKKSLVGSAKKAGPSKKLVPAKRASTGKRTSAGRKAT</sequence>
<dbReference type="InterPro" id="IPR005819">
    <property type="entry name" value="H1/H5"/>
</dbReference>
<evidence type="ECO:0000313" key="11">
    <source>
        <dbReference type="Proteomes" id="UP000799421"/>
    </source>
</evidence>
<evidence type="ECO:0000256" key="7">
    <source>
        <dbReference type="RuleBase" id="RU003894"/>
    </source>
</evidence>
<comment type="subcellular location">
    <subcellularLocation>
        <location evidence="2">Chromosome</location>
    </subcellularLocation>
    <subcellularLocation>
        <location evidence="1 7">Nucleus</location>
    </subcellularLocation>
</comment>
<dbReference type="InterPro" id="IPR036390">
    <property type="entry name" value="WH_DNA-bd_sf"/>
</dbReference>
<dbReference type="Proteomes" id="UP000799421">
    <property type="component" value="Unassembled WGS sequence"/>
</dbReference>
<dbReference type="GO" id="GO:0030527">
    <property type="term" value="F:structural constituent of chromatin"/>
    <property type="evidence" value="ECO:0007669"/>
    <property type="project" value="InterPro"/>
</dbReference>
<feature type="region of interest" description="Disordered" evidence="8">
    <location>
        <begin position="73"/>
        <end position="262"/>
    </location>
</feature>
<dbReference type="GO" id="GO:0003690">
    <property type="term" value="F:double-stranded DNA binding"/>
    <property type="evidence" value="ECO:0007669"/>
    <property type="project" value="TreeGrafter"/>
</dbReference>
<name>A0A6A7C4H1_9PEZI</name>
<evidence type="ECO:0000259" key="9">
    <source>
        <dbReference type="PROSITE" id="PS51504"/>
    </source>
</evidence>
<evidence type="ECO:0000256" key="1">
    <source>
        <dbReference type="ARBA" id="ARBA00004123"/>
    </source>
</evidence>
<evidence type="ECO:0000256" key="2">
    <source>
        <dbReference type="ARBA" id="ARBA00004286"/>
    </source>
</evidence>
<accession>A0A6A7C4H1</accession>
<dbReference type="OrthoDB" id="1110759at2759"/>
<protein>
    <recommendedName>
        <fullName evidence="3">Histone H1</fullName>
    </recommendedName>
</protein>
<dbReference type="SUPFAM" id="SSF46785">
    <property type="entry name" value="Winged helix' DNA-binding domain"/>
    <property type="match status" value="1"/>
</dbReference>
<dbReference type="InterPro" id="IPR036388">
    <property type="entry name" value="WH-like_DNA-bd_sf"/>
</dbReference>
<dbReference type="InterPro" id="IPR005818">
    <property type="entry name" value="Histone_H1/H5_H15"/>
</dbReference>
<dbReference type="PRINTS" id="PR00624">
    <property type="entry name" value="HISTONEH5"/>
</dbReference>